<accession>A0A9P5P0G3</accession>
<reference evidence="7" key="1">
    <citation type="submission" date="2020-11" db="EMBL/GenBank/DDBJ databases">
        <authorList>
            <consortium name="DOE Joint Genome Institute"/>
            <person name="Ahrendt S."/>
            <person name="Riley R."/>
            <person name="Andreopoulos W."/>
            <person name="LaButti K."/>
            <person name="Pangilinan J."/>
            <person name="Ruiz-duenas F.J."/>
            <person name="Barrasa J.M."/>
            <person name="Sanchez-Garcia M."/>
            <person name="Camarero S."/>
            <person name="Miyauchi S."/>
            <person name="Serrano A."/>
            <person name="Linde D."/>
            <person name="Babiker R."/>
            <person name="Drula E."/>
            <person name="Ayuso-Fernandez I."/>
            <person name="Pacheco R."/>
            <person name="Padilla G."/>
            <person name="Ferreira P."/>
            <person name="Barriuso J."/>
            <person name="Kellner H."/>
            <person name="Castanera R."/>
            <person name="Alfaro M."/>
            <person name="Ramirez L."/>
            <person name="Pisabarro A.G."/>
            <person name="Kuo A."/>
            <person name="Tritt A."/>
            <person name="Lipzen A."/>
            <person name="He G."/>
            <person name="Yan M."/>
            <person name="Ng V."/>
            <person name="Cullen D."/>
            <person name="Martin F."/>
            <person name="Rosso M.-N."/>
            <person name="Henrissat B."/>
            <person name="Hibbett D."/>
            <person name="Martinez A.T."/>
            <person name="Grigoriev I.V."/>
        </authorList>
    </citation>
    <scope>NUCLEOTIDE SEQUENCE</scope>
    <source>
        <strain evidence="7">AH 44721</strain>
    </source>
</reference>
<dbReference type="InterPro" id="IPR013244">
    <property type="entry name" value="Sec39_domain"/>
</dbReference>
<comment type="caution">
    <text evidence="7">The sequence shown here is derived from an EMBL/GenBank/DDBJ whole genome shotgun (WGS) entry which is preliminary data.</text>
</comment>
<evidence type="ECO:0000256" key="2">
    <source>
        <dbReference type="ARBA" id="ARBA00022448"/>
    </source>
</evidence>
<keyword evidence="3" id="KW-0256">Endoplasmic reticulum</keyword>
<feature type="compositionally biased region" description="Polar residues" evidence="5">
    <location>
        <begin position="962"/>
        <end position="973"/>
    </location>
</feature>
<keyword evidence="2" id="KW-0813">Transport</keyword>
<dbReference type="PANTHER" id="PTHR15922:SF2">
    <property type="entry name" value="NBAS SUBUNIT OF NRZ TETHERING COMPLEX"/>
    <property type="match status" value="1"/>
</dbReference>
<dbReference type="GO" id="GO:0000149">
    <property type="term" value="F:SNARE binding"/>
    <property type="evidence" value="ECO:0007669"/>
    <property type="project" value="TreeGrafter"/>
</dbReference>
<keyword evidence="8" id="KW-1185">Reference proteome</keyword>
<comment type="subcellular location">
    <subcellularLocation>
        <location evidence="1">Endoplasmic reticulum</location>
    </subcellularLocation>
</comment>
<dbReference type="Proteomes" id="UP000724874">
    <property type="component" value="Unassembled WGS sequence"/>
</dbReference>
<dbReference type="AlphaFoldDB" id="A0A9P5P0G3"/>
<dbReference type="PANTHER" id="PTHR15922">
    <property type="entry name" value="NEUROBLASTOMA-AMPLIFIED SEQUENCE"/>
    <property type="match status" value="1"/>
</dbReference>
<dbReference type="OrthoDB" id="27490at2759"/>
<evidence type="ECO:0000256" key="4">
    <source>
        <dbReference type="ARBA" id="ARBA00022927"/>
    </source>
</evidence>
<gene>
    <name evidence="7" type="ORF">CPB84DRAFT_1811971</name>
</gene>
<evidence type="ECO:0000313" key="8">
    <source>
        <dbReference type="Proteomes" id="UP000724874"/>
    </source>
</evidence>
<dbReference type="GO" id="GO:0070939">
    <property type="term" value="C:Dsl1/NZR complex"/>
    <property type="evidence" value="ECO:0007669"/>
    <property type="project" value="TreeGrafter"/>
</dbReference>
<evidence type="ECO:0000313" key="7">
    <source>
        <dbReference type="EMBL" id="KAF8912993.1"/>
    </source>
</evidence>
<feature type="region of interest" description="Disordered" evidence="5">
    <location>
        <begin position="962"/>
        <end position="987"/>
    </location>
</feature>
<keyword evidence="4" id="KW-0653">Protein transport</keyword>
<dbReference type="GO" id="GO:0006890">
    <property type="term" value="P:retrograde vesicle-mediated transport, Golgi to endoplasmic reticulum"/>
    <property type="evidence" value="ECO:0007669"/>
    <property type="project" value="InterPro"/>
</dbReference>
<evidence type="ECO:0000256" key="1">
    <source>
        <dbReference type="ARBA" id="ARBA00004240"/>
    </source>
</evidence>
<feature type="domain" description="Sec39" evidence="6">
    <location>
        <begin position="180"/>
        <end position="886"/>
    </location>
</feature>
<evidence type="ECO:0000259" key="6">
    <source>
        <dbReference type="Pfam" id="PF08314"/>
    </source>
</evidence>
<name>A0A9P5P0G3_GYMJU</name>
<sequence length="1007" mass="112154">MTSVPTNVWSALEDDQVTTEAVTGILSQVHDDVWVASACVDRFLGDVEPQRALLSLGLSRTDRAIERCQSVVSLSNAPEDSSDSKRDVLASHFQNEPSEALLCHLRSVLLRRLDRLNTYIKMEEKFPQILEPGVNDAMEEWEDDPWGDAASSSELTTQTKHTKEIPISLPEFLQNDLLWSACELSSLGAFEALQILLHKHGAELWPKRFRVQDCIPEHIHPSLCKDILPAFDHSLQKEEICIADNWRNELDFSELPYTQQAIWCCLPPSTVILDADKKIDCLCIADPLTAEQLSNWYKSRVDYVISSTGMIDIALAVVQHGASQGLPLLDELGEELSLLSRLVYDAPQGSDLQDDWTLANWRSMDPLSVVRAYLVHSSPDTVVRDITSLVMPYLFVLEARAERAGTPDPLLPTRLLYDYILTTSLECVAAIFEASKPTLPSSQRVIRSDEDMAKLALACLYASDSLTEWSTMSNIFECLPVWDISRSGNNNEEAAETTIASLGAFVTPNTNQPPCTAQDLLLFFQPLPIASLSRALDVLDVHLESGEILSRWNSPAPLRWFLQSSNNVKEQQARANRMARRVGEKEDMLNGIEDWEWLLEDMWKLIGNGDNADTAGRGAFCLLSREEISRIFLSGLLSTGNFTIAKSMLYGPLQKLNLSPEIIEEVCLTSSHEFYDNASSGNYKSGDMKLAYDCLDVPPLSETIVKEKEFIEATSRISSFNIPSKPDFTLSPIEIRLTKDRLSLISRVISSNNDTYKHTQVLLDLVGKLGYQNDPVAEAKVLAMIADTALQAEDFSRAYENCERMVQTVTALRKASISTVDDEKFQGASEVCWIACFQLGRQQEFTDISRKMELLGHALEFCPSDKIHDVLTAWRKLESEEVQSREEKLQRKRSGEAVVVNSRGLNSIPSNVASSLRARLQDFHMPSPPLLSTPDAAALASRTFKTVTANFPFAVGHRGRSQYSDVDESTSLKSGGSRRSDVDDVSSQASRALSKGIGWLIGADEDL</sequence>
<organism evidence="7 8">
    <name type="scientific">Gymnopilus junonius</name>
    <name type="common">Spectacular rustgill mushroom</name>
    <name type="synonym">Gymnopilus spectabilis subsp. junonius</name>
    <dbReference type="NCBI Taxonomy" id="109634"/>
    <lineage>
        <taxon>Eukaryota</taxon>
        <taxon>Fungi</taxon>
        <taxon>Dikarya</taxon>
        <taxon>Basidiomycota</taxon>
        <taxon>Agaricomycotina</taxon>
        <taxon>Agaricomycetes</taxon>
        <taxon>Agaricomycetidae</taxon>
        <taxon>Agaricales</taxon>
        <taxon>Agaricineae</taxon>
        <taxon>Hymenogastraceae</taxon>
        <taxon>Gymnopilus</taxon>
    </lineage>
</organism>
<proteinExistence type="predicted"/>
<protein>
    <submittedName>
        <fullName evidence="7">Secretory pathway protein Sec39-domain-containing protein</fullName>
    </submittedName>
</protein>
<evidence type="ECO:0000256" key="5">
    <source>
        <dbReference type="SAM" id="MobiDB-lite"/>
    </source>
</evidence>
<dbReference type="EMBL" id="JADNYJ010000002">
    <property type="protein sequence ID" value="KAF8912993.1"/>
    <property type="molecule type" value="Genomic_DNA"/>
</dbReference>
<evidence type="ECO:0000256" key="3">
    <source>
        <dbReference type="ARBA" id="ARBA00022824"/>
    </source>
</evidence>
<dbReference type="Pfam" id="PF08314">
    <property type="entry name" value="Sec39"/>
    <property type="match status" value="1"/>
</dbReference>
<dbReference type="GO" id="GO:0015031">
    <property type="term" value="P:protein transport"/>
    <property type="evidence" value="ECO:0007669"/>
    <property type="project" value="UniProtKB-KW"/>
</dbReference>